<feature type="chain" id="PRO_5032490207" description="SbsA Ig-like domain-containing protein" evidence="3">
    <location>
        <begin position="20"/>
        <end position="323"/>
    </location>
</feature>
<dbReference type="AlphaFoldDB" id="A0A841I234"/>
<evidence type="ECO:0000256" key="1">
    <source>
        <dbReference type="ARBA" id="ARBA00022729"/>
    </source>
</evidence>
<comment type="caution">
    <text evidence="5">The sequence shown here is derived from an EMBL/GenBank/DDBJ whole genome shotgun (WGS) entry which is preliminary data.</text>
</comment>
<organism evidence="5 6">
    <name type="scientific">Deinobacterium chartae</name>
    <dbReference type="NCBI Taxonomy" id="521158"/>
    <lineage>
        <taxon>Bacteria</taxon>
        <taxon>Thermotogati</taxon>
        <taxon>Deinococcota</taxon>
        <taxon>Deinococci</taxon>
        <taxon>Deinococcales</taxon>
        <taxon>Deinococcaceae</taxon>
        <taxon>Deinobacterium</taxon>
    </lineage>
</organism>
<protein>
    <recommendedName>
        <fullName evidence="4">SbsA Ig-like domain-containing protein</fullName>
    </recommendedName>
</protein>
<dbReference type="Proteomes" id="UP000569951">
    <property type="component" value="Unassembled WGS sequence"/>
</dbReference>
<feature type="region of interest" description="Disordered" evidence="2">
    <location>
        <begin position="22"/>
        <end position="50"/>
    </location>
</feature>
<reference evidence="5 6" key="1">
    <citation type="submission" date="2020-08" db="EMBL/GenBank/DDBJ databases">
        <title>Genomic Encyclopedia of Type Strains, Phase IV (KMG-IV): sequencing the most valuable type-strain genomes for metagenomic binning, comparative biology and taxonomic classification.</title>
        <authorList>
            <person name="Goeker M."/>
        </authorList>
    </citation>
    <scope>NUCLEOTIDE SEQUENCE [LARGE SCALE GENOMIC DNA]</scope>
    <source>
        <strain evidence="5 6">DSM 21458</strain>
    </source>
</reference>
<dbReference type="EMBL" id="JACHHG010000004">
    <property type="protein sequence ID" value="MBB6097995.1"/>
    <property type="molecule type" value="Genomic_DNA"/>
</dbReference>
<evidence type="ECO:0000256" key="2">
    <source>
        <dbReference type="SAM" id="MobiDB-lite"/>
    </source>
</evidence>
<dbReference type="RefSeq" id="WP_183985967.1">
    <property type="nucleotide sequence ID" value="NZ_JACHHG010000004.1"/>
</dbReference>
<evidence type="ECO:0000313" key="6">
    <source>
        <dbReference type="Proteomes" id="UP000569951"/>
    </source>
</evidence>
<name>A0A841I234_9DEIO</name>
<evidence type="ECO:0000313" key="5">
    <source>
        <dbReference type="EMBL" id="MBB6097995.1"/>
    </source>
</evidence>
<keyword evidence="6" id="KW-1185">Reference proteome</keyword>
<keyword evidence="1 3" id="KW-0732">Signal</keyword>
<feature type="domain" description="SbsA Ig-like" evidence="4">
    <location>
        <begin position="29"/>
        <end position="142"/>
    </location>
</feature>
<proteinExistence type="predicted"/>
<accession>A0A841I234</accession>
<gene>
    <name evidence="5" type="ORF">HNR42_001418</name>
</gene>
<evidence type="ECO:0000256" key="3">
    <source>
        <dbReference type="SAM" id="SignalP"/>
    </source>
</evidence>
<dbReference type="InterPro" id="IPR032812">
    <property type="entry name" value="SbsA_Ig"/>
</dbReference>
<dbReference type="Gene3D" id="2.60.40.3710">
    <property type="match status" value="1"/>
</dbReference>
<feature type="compositionally biased region" description="Polar residues" evidence="2">
    <location>
        <begin position="23"/>
        <end position="42"/>
    </location>
</feature>
<dbReference type="Pfam" id="PF13205">
    <property type="entry name" value="Big_5"/>
    <property type="match status" value="1"/>
</dbReference>
<dbReference type="PROSITE" id="PS51257">
    <property type="entry name" value="PROKAR_LIPOPROTEIN"/>
    <property type="match status" value="1"/>
</dbReference>
<evidence type="ECO:0000259" key="4">
    <source>
        <dbReference type="Pfam" id="PF13205"/>
    </source>
</evidence>
<feature type="signal peptide" evidence="3">
    <location>
        <begin position="1"/>
        <end position="19"/>
    </location>
</feature>
<sequence length="323" mass="34778">MRKYLLTAALGLSALLAGCDPEGNNQPKDTTSPHVVSVSPTPGSKGVRADTPIRFTFSEPMDRAATEAAYASQRSGITPQEVTFEWSNNDQTLTITPKKALEYAVGDDLNTPRSEYDFALTQGARDQSGNTLPESFVSNFRTALKYIKRQVSQAKLDGSVRFSDQDTVILQGNSVAVGDIANDIAQMGFYTFGVNELPENAEVLAATFRVYQGASFGQPFEGGAKVHLEHVTYGEELDASDRDLLPKADLGVISSSSTQGLRSKDVTDAYREAAQNGENFGLVQFRLVRNPLVIADGGIDAVIFSTGEDPQNPAVLEVTALID</sequence>